<evidence type="ECO:0000313" key="1">
    <source>
        <dbReference type="EMBL" id="GBL74854.1"/>
    </source>
</evidence>
<evidence type="ECO:0000313" key="2">
    <source>
        <dbReference type="Proteomes" id="UP000499080"/>
    </source>
</evidence>
<dbReference type="EMBL" id="BGPR01000006">
    <property type="protein sequence ID" value="GBL74854.1"/>
    <property type="molecule type" value="Genomic_DNA"/>
</dbReference>
<dbReference type="Proteomes" id="UP000499080">
    <property type="component" value="Unassembled WGS sequence"/>
</dbReference>
<name>A0A4Y2A7G1_ARAVE</name>
<keyword evidence="2" id="KW-1185">Reference proteome</keyword>
<comment type="caution">
    <text evidence="1">The sequence shown here is derived from an EMBL/GenBank/DDBJ whole genome shotgun (WGS) entry which is preliminary data.</text>
</comment>
<protein>
    <submittedName>
        <fullName evidence="1">Uncharacterized protein</fullName>
    </submittedName>
</protein>
<gene>
    <name evidence="1" type="ORF">AVEN_243701_1</name>
</gene>
<accession>A0A4Y2A7G1</accession>
<proteinExistence type="predicted"/>
<organism evidence="1 2">
    <name type="scientific">Araneus ventricosus</name>
    <name type="common">Orbweaver spider</name>
    <name type="synonym">Epeira ventricosa</name>
    <dbReference type="NCBI Taxonomy" id="182803"/>
    <lineage>
        <taxon>Eukaryota</taxon>
        <taxon>Metazoa</taxon>
        <taxon>Ecdysozoa</taxon>
        <taxon>Arthropoda</taxon>
        <taxon>Chelicerata</taxon>
        <taxon>Arachnida</taxon>
        <taxon>Araneae</taxon>
        <taxon>Araneomorphae</taxon>
        <taxon>Entelegynae</taxon>
        <taxon>Araneoidea</taxon>
        <taxon>Araneidae</taxon>
        <taxon>Araneus</taxon>
    </lineage>
</organism>
<sequence length="165" mass="19071">MRCSTPASWSKHLWNIIKDSRYLSDDLKKAMDPVINRNSFMAHSENQLLSMLAAERRHIRKRAVRRNIKLFTRIAAVQFNIPELDTQKDIEIGEACLKHLFGGKQINSLDDLRYTRYNKEVTKTFSSNFNLETLPPTSAAASQHSFHAQLQVPHRLGNNLDPPEW</sequence>
<dbReference type="AlphaFoldDB" id="A0A4Y2A7G1"/>
<reference evidence="1 2" key="1">
    <citation type="journal article" date="2019" name="Sci. Rep.">
        <title>Orb-weaving spider Araneus ventricosus genome elucidates the spidroin gene catalogue.</title>
        <authorList>
            <person name="Kono N."/>
            <person name="Nakamura H."/>
            <person name="Ohtoshi R."/>
            <person name="Moran D.A.P."/>
            <person name="Shinohara A."/>
            <person name="Yoshida Y."/>
            <person name="Fujiwara M."/>
            <person name="Mori M."/>
            <person name="Tomita M."/>
            <person name="Arakawa K."/>
        </authorList>
    </citation>
    <scope>NUCLEOTIDE SEQUENCE [LARGE SCALE GENOMIC DNA]</scope>
</reference>